<dbReference type="VEuPathDB" id="FungiDB:P170DRAFT_174934"/>
<evidence type="ECO:0000313" key="2">
    <source>
        <dbReference type="Proteomes" id="UP000234275"/>
    </source>
</evidence>
<dbReference type="AlphaFoldDB" id="A0A2I2G8A4"/>
<accession>A0A2I2G8A4</accession>
<name>A0A2I2G8A4_9EURO</name>
<evidence type="ECO:0000313" key="1">
    <source>
        <dbReference type="EMBL" id="PLB49095.1"/>
    </source>
</evidence>
<reference evidence="1 2" key="1">
    <citation type="submission" date="2016-12" db="EMBL/GenBank/DDBJ databases">
        <title>The genomes of Aspergillus section Nigri reveals drivers in fungal speciation.</title>
        <authorList>
            <consortium name="DOE Joint Genome Institute"/>
            <person name="Vesth T.C."/>
            <person name="Nybo J."/>
            <person name="Theobald S."/>
            <person name="Brandl J."/>
            <person name="Frisvad J.C."/>
            <person name="Nielsen K.F."/>
            <person name="Lyhne E.K."/>
            <person name="Kogle M.E."/>
            <person name="Kuo A."/>
            <person name="Riley R."/>
            <person name="Clum A."/>
            <person name="Nolan M."/>
            <person name="Lipzen A."/>
            <person name="Salamov A."/>
            <person name="Henrissat B."/>
            <person name="Wiebenga A."/>
            <person name="De Vries R.P."/>
            <person name="Grigoriev I.V."/>
            <person name="Mortensen U.H."/>
            <person name="Andersen M.R."/>
            <person name="Baker S.E."/>
        </authorList>
    </citation>
    <scope>NUCLEOTIDE SEQUENCE [LARGE SCALE GENOMIC DNA]</scope>
    <source>
        <strain evidence="1 2">IBT 23096</strain>
    </source>
</reference>
<keyword evidence="2" id="KW-1185">Reference proteome</keyword>
<gene>
    <name evidence="1" type="ORF">P170DRAFT_174934</name>
</gene>
<dbReference type="EMBL" id="MSFO01000004">
    <property type="protein sequence ID" value="PLB49095.1"/>
    <property type="molecule type" value="Genomic_DNA"/>
</dbReference>
<dbReference type="GeneID" id="36550331"/>
<protein>
    <submittedName>
        <fullName evidence="1">Uncharacterized protein</fullName>
    </submittedName>
</protein>
<organism evidence="1 2">
    <name type="scientific">Aspergillus steynii IBT 23096</name>
    <dbReference type="NCBI Taxonomy" id="1392250"/>
    <lineage>
        <taxon>Eukaryota</taxon>
        <taxon>Fungi</taxon>
        <taxon>Dikarya</taxon>
        <taxon>Ascomycota</taxon>
        <taxon>Pezizomycotina</taxon>
        <taxon>Eurotiomycetes</taxon>
        <taxon>Eurotiomycetidae</taxon>
        <taxon>Eurotiales</taxon>
        <taxon>Aspergillaceae</taxon>
        <taxon>Aspergillus</taxon>
        <taxon>Aspergillus subgen. Circumdati</taxon>
    </lineage>
</organism>
<comment type="caution">
    <text evidence="1">The sequence shown here is derived from an EMBL/GenBank/DDBJ whole genome shotgun (WGS) entry which is preliminary data.</text>
</comment>
<dbReference type="Proteomes" id="UP000234275">
    <property type="component" value="Unassembled WGS sequence"/>
</dbReference>
<proteinExistence type="predicted"/>
<sequence length="202" mass="23155">MLFERQNDQWLCCTRNPAMLPCAYISKMKEWIEVRVGWRSSRPPFSLTAHTRLAQNLPINDVFSANQTHQPRIRPRCSYCSDAGIISSVLVGKLARNLKPSPLDPHITNGNPSPEFLQGVVKPVHLEQTHLRPLNRLSCCSWRAAHALVLRKSELVMHGHRAERYYWLGGYEPYAQAIINLTAHCSVYFATMKWLKEHPADI</sequence>
<dbReference type="RefSeq" id="XP_024704397.1">
    <property type="nucleotide sequence ID" value="XM_024842633.1"/>
</dbReference>